<feature type="transmembrane region" description="Helical" evidence="1">
    <location>
        <begin position="56"/>
        <end position="75"/>
    </location>
</feature>
<keyword evidence="1" id="KW-1133">Transmembrane helix</keyword>
<keyword evidence="1" id="KW-0812">Transmembrane</keyword>
<evidence type="ECO:0000313" key="3">
    <source>
        <dbReference type="Proteomes" id="UP001501759"/>
    </source>
</evidence>
<dbReference type="InterPro" id="IPR007251">
    <property type="entry name" value="Iron_permease_Fet4"/>
</dbReference>
<feature type="transmembrane region" description="Helical" evidence="1">
    <location>
        <begin position="31"/>
        <end position="50"/>
    </location>
</feature>
<comment type="caution">
    <text evidence="2">The sequence shown here is derived from an EMBL/GenBank/DDBJ whole genome shotgun (WGS) entry which is preliminary data.</text>
</comment>
<evidence type="ECO:0000313" key="2">
    <source>
        <dbReference type="EMBL" id="GAA5005626.1"/>
    </source>
</evidence>
<keyword evidence="1" id="KW-0472">Membrane</keyword>
<evidence type="ECO:0000256" key="1">
    <source>
        <dbReference type="SAM" id="Phobius"/>
    </source>
</evidence>
<gene>
    <name evidence="2" type="ORF">GCM10023335_22570</name>
</gene>
<protein>
    <recommendedName>
        <fullName evidence="4">Low affinity iron permease family protein</fullName>
    </recommendedName>
</protein>
<name>A0ABP9IPW7_9ACTN</name>
<sequence>MTVSHPAERTRNGRGWFERLAETASNVTSSVPFACFCLALVAAFIAVHVAHLPLSWQLLVGDLMTAVNLLLLALLKNSERRAEHAVQRKLDSIAAALLEQHEGKGRRAHDDLRKAIGMEEQL</sequence>
<reference evidence="3" key="1">
    <citation type="journal article" date="2019" name="Int. J. Syst. Evol. Microbiol.">
        <title>The Global Catalogue of Microorganisms (GCM) 10K type strain sequencing project: providing services to taxonomists for standard genome sequencing and annotation.</title>
        <authorList>
            <consortium name="The Broad Institute Genomics Platform"/>
            <consortium name="The Broad Institute Genome Sequencing Center for Infectious Disease"/>
            <person name="Wu L."/>
            <person name="Ma J."/>
        </authorList>
    </citation>
    <scope>NUCLEOTIDE SEQUENCE [LARGE SCALE GENOMIC DNA]</scope>
    <source>
        <strain evidence="3">JCM 18409</strain>
    </source>
</reference>
<dbReference type="Proteomes" id="UP001501759">
    <property type="component" value="Unassembled WGS sequence"/>
</dbReference>
<keyword evidence="3" id="KW-1185">Reference proteome</keyword>
<organism evidence="2 3">
    <name type="scientific">Streptomyces siamensis</name>
    <dbReference type="NCBI Taxonomy" id="1274986"/>
    <lineage>
        <taxon>Bacteria</taxon>
        <taxon>Bacillati</taxon>
        <taxon>Actinomycetota</taxon>
        <taxon>Actinomycetes</taxon>
        <taxon>Kitasatosporales</taxon>
        <taxon>Streptomycetaceae</taxon>
        <taxon>Streptomyces</taxon>
    </lineage>
</organism>
<accession>A0ABP9IPW7</accession>
<dbReference type="Pfam" id="PF04120">
    <property type="entry name" value="Iron_permease"/>
    <property type="match status" value="1"/>
</dbReference>
<evidence type="ECO:0008006" key="4">
    <source>
        <dbReference type="Google" id="ProtNLM"/>
    </source>
</evidence>
<dbReference type="EMBL" id="BAABKB010000004">
    <property type="protein sequence ID" value="GAA5005626.1"/>
    <property type="molecule type" value="Genomic_DNA"/>
</dbReference>
<dbReference type="RefSeq" id="WP_345645557.1">
    <property type="nucleotide sequence ID" value="NZ_BAABKB010000004.1"/>
</dbReference>
<proteinExistence type="predicted"/>